<comment type="caution">
    <text evidence="5">The sequence shown here is derived from an EMBL/GenBank/DDBJ whole genome shotgun (WGS) entry which is preliminary data.</text>
</comment>
<keyword evidence="1" id="KW-0677">Repeat</keyword>
<feature type="compositionally biased region" description="Low complexity" evidence="3">
    <location>
        <begin position="561"/>
        <end position="572"/>
    </location>
</feature>
<dbReference type="PANTHER" id="PTHR12106:SF27">
    <property type="entry name" value="SORTILIN-RELATED RECEPTOR"/>
    <property type="match status" value="1"/>
</dbReference>
<evidence type="ECO:0000313" key="5">
    <source>
        <dbReference type="EMBL" id="CAK0889548.1"/>
    </source>
</evidence>
<evidence type="ECO:0000256" key="1">
    <source>
        <dbReference type="ARBA" id="ARBA00022737"/>
    </source>
</evidence>
<evidence type="ECO:0000256" key="3">
    <source>
        <dbReference type="SAM" id="MobiDB-lite"/>
    </source>
</evidence>
<dbReference type="EMBL" id="CAUYUJ010019231">
    <property type="protein sequence ID" value="CAK0889548.1"/>
    <property type="molecule type" value="Genomic_DNA"/>
</dbReference>
<organism evidence="5 6">
    <name type="scientific">Prorocentrum cordatum</name>
    <dbReference type="NCBI Taxonomy" id="2364126"/>
    <lineage>
        <taxon>Eukaryota</taxon>
        <taxon>Sar</taxon>
        <taxon>Alveolata</taxon>
        <taxon>Dinophyceae</taxon>
        <taxon>Prorocentrales</taxon>
        <taxon>Prorocentraceae</taxon>
        <taxon>Prorocentrum</taxon>
    </lineage>
</organism>
<dbReference type="PANTHER" id="PTHR12106">
    <property type="entry name" value="SORTILIN RELATED"/>
    <property type="match status" value="1"/>
</dbReference>
<proteinExistence type="predicted"/>
<dbReference type="InterPro" id="IPR050310">
    <property type="entry name" value="VPS10-sortilin"/>
</dbReference>
<dbReference type="Proteomes" id="UP001189429">
    <property type="component" value="Unassembled WGS sequence"/>
</dbReference>
<reference evidence="5" key="1">
    <citation type="submission" date="2023-10" db="EMBL/GenBank/DDBJ databases">
        <authorList>
            <person name="Chen Y."/>
            <person name="Shah S."/>
            <person name="Dougan E. K."/>
            <person name="Thang M."/>
            <person name="Chan C."/>
        </authorList>
    </citation>
    <scope>NUCLEOTIDE SEQUENCE [LARGE SCALE GENOMIC DNA]</scope>
</reference>
<sequence>MFTKDLGKNFLQLAEYVVQFSWGSKSHDQSNRVYFTSYREKSGDQGRLSLWTTEVDFNFVDISTKGKPKGGPQESLRHGNKFLVSNEYILVAKVSNEQAQTVHLLVSKDGGKSFDAALLPSGMGELEEKWYTVLDTSEGEVILHLNSDSEGEKDTGRIFISDSGGYKFSQSLVNNVRSSKGDCEFDKVVSLQGVYMANIVVPDSKSDQQTFAAGKAKMADQLEDEAADGSAVDQKHGRGFNKGVSGKSAKEERTIRTVISFDKGGAWKYLKAPKVDSLGKPYDCAGKPAEECALHLHGSTSWDFYAPFYSMESSVGIIMGTGNVGSSLRFEPEVTNTYVSRDGGLTWFEAHKGAFIYEFGDHGGLIVMADDLHKTSEVVFTWNEGQSWFDLGRLRRDLHAVRRRQHHHRAQPDRDHVHHVRHPRRGGGRDVLHGVRCPRLPRLLGGLGRGLGVLGLRDVEPVRRVVGVGQLPAGRADHLHEAEADRPVLQRRPVRAAGGAEEVRVHGAGLRVRDGLRAQRGLHRVRVRRAGHDARPPGALRVLGQLQGAGLPQGGGRQVRGRLASRAGGRAVPGRRRAPLEREVCPGGVAAAGRPLRLRRQAVGGKRR</sequence>
<evidence type="ECO:0000313" key="6">
    <source>
        <dbReference type="Proteomes" id="UP001189429"/>
    </source>
</evidence>
<accession>A0ABN9WW13</accession>
<keyword evidence="2" id="KW-0325">Glycoprotein</keyword>
<feature type="compositionally biased region" description="Basic residues" evidence="3">
    <location>
        <begin position="417"/>
        <end position="426"/>
    </location>
</feature>
<gene>
    <name evidence="5" type="ORF">PCOR1329_LOCUS70052</name>
</gene>
<name>A0ABN9WW13_9DINO</name>
<dbReference type="InterPro" id="IPR006581">
    <property type="entry name" value="VPS10"/>
</dbReference>
<dbReference type="InterPro" id="IPR031778">
    <property type="entry name" value="Sortilin_N"/>
</dbReference>
<evidence type="ECO:0000259" key="4">
    <source>
        <dbReference type="SMART" id="SM00602"/>
    </source>
</evidence>
<evidence type="ECO:0000256" key="2">
    <source>
        <dbReference type="ARBA" id="ARBA00023180"/>
    </source>
</evidence>
<feature type="region of interest" description="Disordered" evidence="3">
    <location>
        <begin position="225"/>
        <end position="248"/>
    </location>
</feature>
<dbReference type="Pfam" id="PF15902">
    <property type="entry name" value="Sortilin-Vps10"/>
    <property type="match status" value="2"/>
</dbReference>
<feature type="domain" description="VPS10" evidence="4">
    <location>
        <begin position="2"/>
        <end position="487"/>
    </location>
</feature>
<feature type="region of interest" description="Disordered" evidence="3">
    <location>
        <begin position="405"/>
        <end position="432"/>
    </location>
</feature>
<feature type="region of interest" description="Disordered" evidence="3">
    <location>
        <begin position="551"/>
        <end position="578"/>
    </location>
</feature>
<dbReference type="SMART" id="SM00602">
    <property type="entry name" value="VPS10"/>
    <property type="match status" value="1"/>
</dbReference>
<protein>
    <recommendedName>
        <fullName evidence="4">VPS10 domain-containing protein</fullName>
    </recommendedName>
</protein>
<dbReference type="SUPFAM" id="SSF110296">
    <property type="entry name" value="Oligoxyloglucan reducing end-specific cellobiohydrolase"/>
    <property type="match status" value="1"/>
</dbReference>
<keyword evidence="6" id="KW-1185">Reference proteome</keyword>